<dbReference type="EMBL" id="CAJJDP010000047">
    <property type="protein sequence ID" value="CAD8165747.1"/>
    <property type="molecule type" value="Genomic_DNA"/>
</dbReference>
<comment type="caution">
    <text evidence="2">The sequence shown here is derived from an EMBL/GenBank/DDBJ whole genome shotgun (WGS) entry which is preliminary data.</text>
</comment>
<feature type="coiled-coil region" evidence="1">
    <location>
        <begin position="192"/>
        <end position="302"/>
    </location>
</feature>
<dbReference type="Proteomes" id="UP000683925">
    <property type="component" value="Unassembled WGS sequence"/>
</dbReference>
<evidence type="ECO:0000313" key="2">
    <source>
        <dbReference type="EMBL" id="CAD8165747.1"/>
    </source>
</evidence>
<gene>
    <name evidence="2" type="ORF">POCTA_138.1.T0470104</name>
</gene>
<keyword evidence="3" id="KW-1185">Reference proteome</keyword>
<organism evidence="2 3">
    <name type="scientific">Paramecium octaurelia</name>
    <dbReference type="NCBI Taxonomy" id="43137"/>
    <lineage>
        <taxon>Eukaryota</taxon>
        <taxon>Sar</taxon>
        <taxon>Alveolata</taxon>
        <taxon>Ciliophora</taxon>
        <taxon>Intramacronucleata</taxon>
        <taxon>Oligohymenophorea</taxon>
        <taxon>Peniculida</taxon>
        <taxon>Parameciidae</taxon>
        <taxon>Paramecium</taxon>
    </lineage>
</organism>
<dbReference type="OrthoDB" id="299164at2759"/>
<name>A0A8S1UNM0_PAROT</name>
<evidence type="ECO:0000256" key="1">
    <source>
        <dbReference type="SAM" id="Coils"/>
    </source>
</evidence>
<reference evidence="2" key="1">
    <citation type="submission" date="2021-01" db="EMBL/GenBank/DDBJ databases">
        <authorList>
            <consortium name="Genoscope - CEA"/>
            <person name="William W."/>
        </authorList>
    </citation>
    <scope>NUCLEOTIDE SEQUENCE</scope>
</reference>
<evidence type="ECO:0000313" key="3">
    <source>
        <dbReference type="Proteomes" id="UP000683925"/>
    </source>
</evidence>
<accession>A0A8S1UNM0</accession>
<keyword evidence="1" id="KW-0175">Coiled coil</keyword>
<proteinExistence type="predicted"/>
<protein>
    <submittedName>
        <fullName evidence="2">Uncharacterized protein</fullName>
    </submittedName>
</protein>
<dbReference type="OMA" id="NEMILQY"/>
<sequence>MYLEFDEDFYQIQNYVKQVNSNLVVLPQDNVETEIELFEKMVLQIKIYGSKIIELYQSLDEICPTDRQLQAFIPQAKIEAIDYDQVWLALNKGFVSDTYKAMDLMQQLDYTIKLNQSQQAKFIEFLQITCRCKDRELEKLCQLFPNQYPESYFKQIEQLNEMILQYSQMVPLLVQENETLRIEIENTKSNDNDGKNNEISLLRQHLQNIEKQLTETQSQNEYYQQMIKAEEQVRQNRTQLQMLQIDNQDLLFKNNTLQEEIKNYQDQIKTQIESFDRMQMEYKKILQKKNQQIQELEEKNNLDLTIKNNNQVDLDLIQSKIQQFKSLYEQKIKHLSGTITHLEQDNAKLKDLVRSSALEVDSLRLQIEKIITTNNKKTLKIPKKSQQDYVQLYQKYQEVVEKNEQLSQQLYSQILDGSVLSHI</sequence>
<dbReference type="AlphaFoldDB" id="A0A8S1UNM0"/>